<protein>
    <recommendedName>
        <fullName evidence="5">Chemotaxis protein methyltransferase</fullName>
        <ecNumber evidence="5">2.1.1.80</ecNumber>
    </recommendedName>
</protein>
<dbReference type="GO" id="GO:0032259">
    <property type="term" value="P:methylation"/>
    <property type="evidence" value="ECO:0007669"/>
    <property type="project" value="UniProtKB-KW"/>
</dbReference>
<comment type="catalytic activity">
    <reaction evidence="1 5">
        <text>L-glutamyl-[protein] + S-adenosyl-L-methionine = [protein]-L-glutamate 5-O-methyl ester + S-adenosyl-L-homocysteine</text>
        <dbReference type="Rhea" id="RHEA:24452"/>
        <dbReference type="Rhea" id="RHEA-COMP:10208"/>
        <dbReference type="Rhea" id="RHEA-COMP:10311"/>
        <dbReference type="ChEBI" id="CHEBI:29973"/>
        <dbReference type="ChEBI" id="CHEBI:57856"/>
        <dbReference type="ChEBI" id="CHEBI:59789"/>
        <dbReference type="ChEBI" id="CHEBI:82795"/>
        <dbReference type="EC" id="2.1.1.80"/>
    </reaction>
</comment>
<dbReference type="InterPro" id="IPR000780">
    <property type="entry name" value="CheR_MeTrfase"/>
</dbReference>
<evidence type="ECO:0000256" key="1">
    <source>
        <dbReference type="ARBA" id="ARBA00001541"/>
    </source>
</evidence>
<dbReference type="SMART" id="SM00138">
    <property type="entry name" value="MeTrc"/>
    <property type="match status" value="1"/>
</dbReference>
<dbReference type="InterPro" id="IPR036804">
    <property type="entry name" value="CheR_N_sf"/>
</dbReference>
<keyword evidence="2 5" id="KW-0489">Methyltransferase</keyword>
<keyword evidence="4 5" id="KW-0949">S-adenosyl-L-methionine</keyword>
<dbReference type="InterPro" id="IPR029063">
    <property type="entry name" value="SAM-dependent_MTases_sf"/>
</dbReference>
<name>A0A266Q957_9GAMM</name>
<dbReference type="InterPro" id="IPR022642">
    <property type="entry name" value="CheR_C"/>
</dbReference>
<dbReference type="Proteomes" id="UP000216101">
    <property type="component" value="Unassembled WGS sequence"/>
</dbReference>
<feature type="domain" description="CheR-type methyltransferase" evidence="7">
    <location>
        <begin position="11"/>
        <end position="273"/>
    </location>
</feature>
<dbReference type="EC" id="2.1.1.80" evidence="5"/>
<proteinExistence type="predicted"/>
<dbReference type="Gene3D" id="1.10.155.10">
    <property type="entry name" value="Chemotaxis receptor methyltransferase CheR, N-terminal domain"/>
    <property type="match status" value="1"/>
</dbReference>
<accession>A0A266Q957</accession>
<keyword evidence="9" id="KW-1185">Reference proteome</keyword>
<dbReference type="GO" id="GO:0008983">
    <property type="term" value="F:protein-glutamate O-methyltransferase activity"/>
    <property type="evidence" value="ECO:0007669"/>
    <property type="project" value="UniProtKB-EC"/>
</dbReference>
<dbReference type="Gene3D" id="3.40.50.150">
    <property type="entry name" value="Vaccinia Virus protein VP39"/>
    <property type="match status" value="1"/>
</dbReference>
<dbReference type="InterPro" id="IPR026024">
    <property type="entry name" value="Chemotaxis_MeTrfase_CheR"/>
</dbReference>
<feature type="binding site" evidence="6">
    <location>
        <begin position="217"/>
        <end position="218"/>
    </location>
    <ligand>
        <name>S-adenosyl-L-methionine</name>
        <dbReference type="ChEBI" id="CHEBI:59789"/>
    </ligand>
</feature>
<dbReference type="Pfam" id="PF03705">
    <property type="entry name" value="CheR_N"/>
    <property type="match status" value="1"/>
</dbReference>
<dbReference type="CDD" id="cd02440">
    <property type="entry name" value="AdoMet_MTases"/>
    <property type="match status" value="1"/>
</dbReference>
<comment type="caution">
    <text evidence="8">The sequence shown here is derived from an EMBL/GenBank/DDBJ whole genome shotgun (WGS) entry which is preliminary data.</text>
</comment>
<feature type="binding site" evidence="6">
    <location>
        <begin position="200"/>
        <end position="201"/>
    </location>
    <ligand>
        <name>S-adenosyl-L-methionine</name>
        <dbReference type="ChEBI" id="CHEBI:59789"/>
    </ligand>
</feature>
<evidence type="ECO:0000256" key="6">
    <source>
        <dbReference type="PIRSR" id="PIRSR000410-1"/>
    </source>
</evidence>
<keyword evidence="3 5" id="KW-0808">Transferase</keyword>
<dbReference type="PIRSF" id="PIRSF000410">
    <property type="entry name" value="CheR"/>
    <property type="match status" value="1"/>
</dbReference>
<feature type="binding site" evidence="6">
    <location>
        <position position="82"/>
    </location>
    <ligand>
        <name>S-adenosyl-L-methionine</name>
        <dbReference type="ChEBI" id="CHEBI:59789"/>
    </ligand>
</feature>
<dbReference type="InterPro" id="IPR022641">
    <property type="entry name" value="CheR_N"/>
</dbReference>
<dbReference type="PANTHER" id="PTHR24422">
    <property type="entry name" value="CHEMOTAXIS PROTEIN METHYLTRANSFERASE"/>
    <property type="match status" value="1"/>
</dbReference>
<reference evidence="9" key="1">
    <citation type="submission" date="2017-05" db="EMBL/GenBank/DDBJ databases">
        <authorList>
            <person name="Barney B.M."/>
        </authorList>
    </citation>
    <scope>NUCLEOTIDE SEQUENCE [LARGE SCALE GENOMIC DNA]</scope>
    <source>
        <strain evidence="9">PSBB022</strain>
    </source>
</reference>
<dbReference type="EMBL" id="NHNI01000001">
    <property type="protein sequence ID" value="OZY86375.1"/>
    <property type="molecule type" value="Genomic_DNA"/>
</dbReference>
<dbReference type="PANTHER" id="PTHR24422:SF26">
    <property type="entry name" value="CHEMOTAXIS PROTEIN METHYLTRANSFERASE"/>
    <property type="match status" value="1"/>
</dbReference>
<sequence>MANEISHAMPSDKEFQLFQQLIESKLGIFLPPQKKALLSNRLWKRLAACNMKGFEEYYRYIQSPQGKGELSLALELITTNETYFFREQKHFDYLRDDILPKLKPGNNFRVWSAAASTGEEPYSIAMLLADRCQNTWELLCSDVNRKVIEQAKVGIYPEMRIKNIPPEYLRRFCRKGVGPQEGNARVIADLRQAVQFFTLNLHEDFPDLGKFDLVFLRNVLIYFENENKTKILERIAATLKPDGILFVGHSESLHGISDRFSQLRPAVYKLTQR</sequence>
<feature type="binding site" evidence="6">
    <location>
        <position position="142"/>
    </location>
    <ligand>
        <name>S-adenosyl-L-methionine</name>
        <dbReference type="ChEBI" id="CHEBI:59789"/>
    </ligand>
</feature>
<organism evidence="8 9">
    <name type="scientific">Cellvibrio mixtus</name>
    <dbReference type="NCBI Taxonomy" id="39650"/>
    <lineage>
        <taxon>Bacteria</taxon>
        <taxon>Pseudomonadati</taxon>
        <taxon>Pseudomonadota</taxon>
        <taxon>Gammaproteobacteria</taxon>
        <taxon>Cellvibrionales</taxon>
        <taxon>Cellvibrionaceae</taxon>
        <taxon>Cellvibrio</taxon>
    </lineage>
</organism>
<evidence type="ECO:0000256" key="4">
    <source>
        <dbReference type="ARBA" id="ARBA00022691"/>
    </source>
</evidence>
<dbReference type="AlphaFoldDB" id="A0A266Q957"/>
<dbReference type="SUPFAM" id="SSF53335">
    <property type="entry name" value="S-adenosyl-L-methionine-dependent methyltransferases"/>
    <property type="match status" value="1"/>
</dbReference>
<evidence type="ECO:0000256" key="2">
    <source>
        <dbReference type="ARBA" id="ARBA00022603"/>
    </source>
</evidence>
<dbReference type="InterPro" id="IPR050903">
    <property type="entry name" value="Bact_Chemotaxis_MeTrfase"/>
</dbReference>
<feature type="binding site" evidence="6">
    <location>
        <position position="120"/>
    </location>
    <ligand>
        <name>S-adenosyl-L-methionine</name>
        <dbReference type="ChEBI" id="CHEBI:59789"/>
    </ligand>
</feature>
<evidence type="ECO:0000259" key="7">
    <source>
        <dbReference type="PROSITE" id="PS50123"/>
    </source>
</evidence>
<dbReference type="SUPFAM" id="SSF47757">
    <property type="entry name" value="Chemotaxis receptor methyltransferase CheR, N-terminal domain"/>
    <property type="match status" value="1"/>
</dbReference>
<gene>
    <name evidence="8" type="ORF">CBP51_04940</name>
</gene>
<feature type="binding site" evidence="6">
    <location>
        <position position="86"/>
    </location>
    <ligand>
        <name>S-adenosyl-L-methionine</name>
        <dbReference type="ChEBI" id="CHEBI:59789"/>
    </ligand>
</feature>
<dbReference type="STRING" id="1209072.GCA_000766945_03155"/>
<feature type="binding site" evidence="6">
    <location>
        <position position="80"/>
    </location>
    <ligand>
        <name>S-adenosyl-L-methionine</name>
        <dbReference type="ChEBI" id="CHEBI:59789"/>
    </ligand>
</feature>
<evidence type="ECO:0000313" key="9">
    <source>
        <dbReference type="Proteomes" id="UP000216101"/>
    </source>
</evidence>
<evidence type="ECO:0000313" key="8">
    <source>
        <dbReference type="EMBL" id="OZY86375.1"/>
    </source>
</evidence>
<dbReference type="PROSITE" id="PS50123">
    <property type="entry name" value="CHER"/>
    <property type="match status" value="1"/>
</dbReference>
<evidence type="ECO:0000256" key="5">
    <source>
        <dbReference type="PIRNR" id="PIRNR000410"/>
    </source>
</evidence>
<evidence type="ECO:0000256" key="3">
    <source>
        <dbReference type="ARBA" id="ARBA00022679"/>
    </source>
</evidence>
<dbReference type="RefSeq" id="WP_078043710.1">
    <property type="nucleotide sequence ID" value="NZ_NHNI01000001.1"/>
</dbReference>
<comment type="function">
    <text evidence="5">Methylation of the membrane-bound methyl-accepting chemotaxis proteins (MCP) to form gamma-glutamyl methyl ester residues in MCP.</text>
</comment>
<dbReference type="PRINTS" id="PR00996">
    <property type="entry name" value="CHERMTFRASE"/>
</dbReference>
<dbReference type="Pfam" id="PF01739">
    <property type="entry name" value="CheR"/>
    <property type="match status" value="1"/>
</dbReference>